<gene>
    <name evidence="7" type="primary">pleD_6</name>
    <name evidence="7" type="ORF">OJF2_49420</name>
</gene>
<dbReference type="PROSITE" id="PS50110">
    <property type="entry name" value="RESPONSE_REGULATORY"/>
    <property type="match status" value="1"/>
</dbReference>
<dbReference type="EC" id="2.7.7.65" evidence="1"/>
<dbReference type="PROSITE" id="PS50887">
    <property type="entry name" value="GGDEF"/>
    <property type="match status" value="1"/>
</dbReference>
<evidence type="ECO:0000259" key="5">
    <source>
        <dbReference type="PROSITE" id="PS50110"/>
    </source>
</evidence>
<feature type="domain" description="GGDEF" evidence="6">
    <location>
        <begin position="168"/>
        <end position="298"/>
    </location>
</feature>
<dbReference type="PANTHER" id="PTHR45138">
    <property type="entry name" value="REGULATORY COMPONENTS OF SENSORY TRANSDUCTION SYSTEM"/>
    <property type="match status" value="1"/>
</dbReference>
<dbReference type="GO" id="GO:0005886">
    <property type="term" value="C:plasma membrane"/>
    <property type="evidence" value="ECO:0007669"/>
    <property type="project" value="TreeGrafter"/>
</dbReference>
<dbReference type="PANTHER" id="PTHR45138:SF9">
    <property type="entry name" value="DIGUANYLATE CYCLASE DGCM-RELATED"/>
    <property type="match status" value="1"/>
</dbReference>
<feature type="compositionally biased region" description="Basic and acidic residues" evidence="4">
    <location>
        <begin position="301"/>
        <end position="317"/>
    </location>
</feature>
<protein>
    <recommendedName>
        <fullName evidence="1">diguanylate cyclase</fullName>
        <ecNumber evidence="1">2.7.7.65</ecNumber>
    </recommendedName>
</protein>
<dbReference type="GO" id="GO:0043709">
    <property type="term" value="P:cell adhesion involved in single-species biofilm formation"/>
    <property type="evidence" value="ECO:0007669"/>
    <property type="project" value="TreeGrafter"/>
</dbReference>
<proteinExistence type="predicted"/>
<dbReference type="NCBIfam" id="TIGR00254">
    <property type="entry name" value="GGDEF"/>
    <property type="match status" value="1"/>
</dbReference>
<dbReference type="KEGG" id="agv:OJF2_49420"/>
<evidence type="ECO:0000256" key="3">
    <source>
        <dbReference type="PROSITE-ProRule" id="PRU00169"/>
    </source>
</evidence>
<dbReference type="FunFam" id="3.30.70.270:FF:000001">
    <property type="entry name" value="Diguanylate cyclase domain protein"/>
    <property type="match status" value="1"/>
</dbReference>
<sequence>MKILVAEDQATAALFLRRTLERMGHEVEVTPDGEAAWEALGRGEASVLISDWMMPRLDGPGLCRRIRSAGGDRYIYIILVTARGAREDRLLGLQAGADDFLTKPPDPDELTVRLQIAERILAVHGELARRNAQLAELAAVDALTGVKNRRRFEQDAELLLSQARRLGRPLSLVMLDVDHFKAYNDAFGHQAGDEVLRRVGACLLRWVREQDVVARYGGEEFAAILPGASSDDAATAADRLRAAIKAGPWSHRPVTASFGVATADPAGSCTIVDLVREADRALYNSKRSGRDKVSRAPAPDSRADPCPDARSTVKDERLAVGHSAASIRLSPAGGGA</sequence>
<comment type="catalytic activity">
    <reaction evidence="2">
        <text>2 GTP = 3',3'-c-di-GMP + 2 diphosphate</text>
        <dbReference type="Rhea" id="RHEA:24898"/>
        <dbReference type="ChEBI" id="CHEBI:33019"/>
        <dbReference type="ChEBI" id="CHEBI:37565"/>
        <dbReference type="ChEBI" id="CHEBI:58805"/>
        <dbReference type="EC" id="2.7.7.65"/>
    </reaction>
</comment>
<dbReference type="SMART" id="SM00267">
    <property type="entry name" value="GGDEF"/>
    <property type="match status" value="1"/>
</dbReference>
<dbReference type="InterPro" id="IPR001789">
    <property type="entry name" value="Sig_transdc_resp-reg_receiver"/>
</dbReference>
<dbReference type="InterPro" id="IPR011006">
    <property type="entry name" value="CheY-like_superfamily"/>
</dbReference>
<dbReference type="Gene3D" id="3.40.50.2300">
    <property type="match status" value="1"/>
</dbReference>
<keyword evidence="3" id="KW-0597">Phosphoprotein</keyword>
<dbReference type="InterPro" id="IPR050469">
    <property type="entry name" value="Diguanylate_Cyclase"/>
</dbReference>
<accession>A0A5B9W8A4</accession>
<dbReference type="AlphaFoldDB" id="A0A5B9W8A4"/>
<feature type="region of interest" description="Disordered" evidence="4">
    <location>
        <begin position="286"/>
        <end position="317"/>
    </location>
</feature>
<evidence type="ECO:0000313" key="7">
    <source>
        <dbReference type="EMBL" id="QEH36379.1"/>
    </source>
</evidence>
<evidence type="ECO:0000313" key="8">
    <source>
        <dbReference type="Proteomes" id="UP000324233"/>
    </source>
</evidence>
<dbReference type="RefSeq" id="WP_168222019.1">
    <property type="nucleotide sequence ID" value="NZ_CP042997.1"/>
</dbReference>
<dbReference type="InterPro" id="IPR043128">
    <property type="entry name" value="Rev_trsase/Diguanyl_cyclase"/>
</dbReference>
<evidence type="ECO:0000256" key="2">
    <source>
        <dbReference type="ARBA" id="ARBA00034247"/>
    </source>
</evidence>
<reference evidence="7 8" key="1">
    <citation type="submission" date="2019-08" db="EMBL/GenBank/DDBJ databases">
        <title>Deep-cultivation of Planctomycetes and their phenomic and genomic characterization uncovers novel biology.</title>
        <authorList>
            <person name="Wiegand S."/>
            <person name="Jogler M."/>
            <person name="Boedeker C."/>
            <person name="Pinto D."/>
            <person name="Vollmers J."/>
            <person name="Rivas-Marin E."/>
            <person name="Kohn T."/>
            <person name="Peeters S.H."/>
            <person name="Heuer A."/>
            <person name="Rast P."/>
            <person name="Oberbeckmann S."/>
            <person name="Bunk B."/>
            <person name="Jeske O."/>
            <person name="Meyerdierks A."/>
            <person name="Storesund J.E."/>
            <person name="Kallscheuer N."/>
            <person name="Luecker S."/>
            <person name="Lage O.M."/>
            <person name="Pohl T."/>
            <person name="Merkel B.J."/>
            <person name="Hornburger P."/>
            <person name="Mueller R.-W."/>
            <person name="Bruemmer F."/>
            <person name="Labrenz M."/>
            <person name="Spormann A.M."/>
            <person name="Op den Camp H."/>
            <person name="Overmann J."/>
            <person name="Amann R."/>
            <person name="Jetten M.S.M."/>
            <person name="Mascher T."/>
            <person name="Medema M.H."/>
            <person name="Devos D.P."/>
            <person name="Kaster A.-K."/>
            <person name="Ovreas L."/>
            <person name="Rohde M."/>
            <person name="Galperin M.Y."/>
            <person name="Jogler C."/>
        </authorList>
    </citation>
    <scope>NUCLEOTIDE SEQUENCE [LARGE SCALE GENOMIC DNA]</scope>
    <source>
        <strain evidence="7 8">OJF2</strain>
    </source>
</reference>
<dbReference type="Proteomes" id="UP000324233">
    <property type="component" value="Chromosome"/>
</dbReference>
<dbReference type="SMART" id="SM00448">
    <property type="entry name" value="REC"/>
    <property type="match status" value="1"/>
</dbReference>
<dbReference type="Gene3D" id="3.30.70.270">
    <property type="match status" value="1"/>
</dbReference>
<dbReference type="Pfam" id="PF00990">
    <property type="entry name" value="GGDEF"/>
    <property type="match status" value="1"/>
</dbReference>
<evidence type="ECO:0000259" key="6">
    <source>
        <dbReference type="PROSITE" id="PS50887"/>
    </source>
</evidence>
<dbReference type="CDD" id="cd17574">
    <property type="entry name" value="REC_OmpR"/>
    <property type="match status" value="1"/>
</dbReference>
<dbReference type="CDD" id="cd01949">
    <property type="entry name" value="GGDEF"/>
    <property type="match status" value="1"/>
</dbReference>
<feature type="modified residue" description="4-aspartylphosphate" evidence="3">
    <location>
        <position position="51"/>
    </location>
</feature>
<feature type="domain" description="Response regulatory" evidence="5">
    <location>
        <begin position="2"/>
        <end position="118"/>
    </location>
</feature>
<dbReference type="GO" id="GO:0052621">
    <property type="term" value="F:diguanylate cyclase activity"/>
    <property type="evidence" value="ECO:0007669"/>
    <property type="project" value="UniProtKB-EC"/>
</dbReference>
<name>A0A5B9W8A4_9BACT</name>
<dbReference type="InterPro" id="IPR000160">
    <property type="entry name" value="GGDEF_dom"/>
</dbReference>
<evidence type="ECO:0000256" key="1">
    <source>
        <dbReference type="ARBA" id="ARBA00012528"/>
    </source>
</evidence>
<organism evidence="7 8">
    <name type="scientific">Aquisphaera giovannonii</name>
    <dbReference type="NCBI Taxonomy" id="406548"/>
    <lineage>
        <taxon>Bacteria</taxon>
        <taxon>Pseudomonadati</taxon>
        <taxon>Planctomycetota</taxon>
        <taxon>Planctomycetia</taxon>
        <taxon>Isosphaerales</taxon>
        <taxon>Isosphaeraceae</taxon>
        <taxon>Aquisphaera</taxon>
    </lineage>
</organism>
<evidence type="ECO:0000256" key="4">
    <source>
        <dbReference type="SAM" id="MobiDB-lite"/>
    </source>
</evidence>
<dbReference type="GO" id="GO:0000160">
    <property type="term" value="P:phosphorelay signal transduction system"/>
    <property type="evidence" value="ECO:0007669"/>
    <property type="project" value="InterPro"/>
</dbReference>
<dbReference type="SUPFAM" id="SSF55073">
    <property type="entry name" value="Nucleotide cyclase"/>
    <property type="match status" value="1"/>
</dbReference>
<keyword evidence="8" id="KW-1185">Reference proteome</keyword>
<dbReference type="Pfam" id="PF00072">
    <property type="entry name" value="Response_reg"/>
    <property type="match status" value="1"/>
</dbReference>
<dbReference type="InterPro" id="IPR029787">
    <property type="entry name" value="Nucleotide_cyclase"/>
</dbReference>
<dbReference type="SUPFAM" id="SSF52172">
    <property type="entry name" value="CheY-like"/>
    <property type="match status" value="1"/>
</dbReference>
<dbReference type="EMBL" id="CP042997">
    <property type="protein sequence ID" value="QEH36379.1"/>
    <property type="molecule type" value="Genomic_DNA"/>
</dbReference>
<dbReference type="GO" id="GO:1902201">
    <property type="term" value="P:negative regulation of bacterial-type flagellum-dependent cell motility"/>
    <property type="evidence" value="ECO:0007669"/>
    <property type="project" value="TreeGrafter"/>
</dbReference>